<dbReference type="RefSeq" id="WP_177011427.1">
    <property type="nucleotide sequence ID" value="NZ_JACARV010000172.1"/>
</dbReference>
<gene>
    <name evidence="2" type="ORF">HX798_29230</name>
</gene>
<protein>
    <submittedName>
        <fullName evidence="2">Transposase domain-containing protein</fullName>
    </submittedName>
</protein>
<dbReference type="Proteomes" id="UP000542695">
    <property type="component" value="Unassembled WGS sequence"/>
</dbReference>
<dbReference type="Pfam" id="PF13817">
    <property type="entry name" value="DDE_Tnp_IS66_C"/>
    <property type="match status" value="1"/>
</dbReference>
<evidence type="ECO:0000259" key="1">
    <source>
        <dbReference type="Pfam" id="PF13817"/>
    </source>
</evidence>
<accession>A0A7Y8D429</accession>
<dbReference type="AlphaFoldDB" id="A0A7Y8D429"/>
<sequence length="50" mass="5858">QIYSLVETAKANGQEPYTWLRHVLERLPHASSVEDYEALLPWNCSPEMQR</sequence>
<reference evidence="2 3" key="1">
    <citation type="submission" date="2020-04" db="EMBL/GenBank/DDBJ databases">
        <title>Molecular characterization of pseudomonads from Agaricus bisporus reveal novel blotch 2 pathogens in Western Europe.</title>
        <authorList>
            <person name="Taparia T."/>
            <person name="Krijger M."/>
            <person name="Haynes E."/>
            <person name="Elpinstone J.G."/>
            <person name="Noble R."/>
            <person name="Van Der Wolf J."/>
        </authorList>
    </citation>
    <scope>NUCLEOTIDE SEQUENCE [LARGE SCALE GENOMIC DNA]</scope>
    <source>
        <strain evidence="2 3">P7765</strain>
    </source>
</reference>
<comment type="caution">
    <text evidence="2">The sequence shown here is derived from an EMBL/GenBank/DDBJ whole genome shotgun (WGS) entry which is preliminary data.</text>
</comment>
<organism evidence="2 3">
    <name type="scientific">Pseudomonas putida</name>
    <name type="common">Arthrobacter siderocapsulatus</name>
    <dbReference type="NCBI Taxonomy" id="303"/>
    <lineage>
        <taxon>Bacteria</taxon>
        <taxon>Pseudomonadati</taxon>
        <taxon>Pseudomonadota</taxon>
        <taxon>Gammaproteobacteria</taxon>
        <taxon>Pseudomonadales</taxon>
        <taxon>Pseudomonadaceae</taxon>
        <taxon>Pseudomonas</taxon>
    </lineage>
</organism>
<dbReference type="InterPro" id="IPR039552">
    <property type="entry name" value="IS66_C"/>
</dbReference>
<evidence type="ECO:0000313" key="3">
    <source>
        <dbReference type="Proteomes" id="UP000542695"/>
    </source>
</evidence>
<feature type="domain" description="Transposase IS66 C-terminal" evidence="1">
    <location>
        <begin position="4"/>
        <end position="42"/>
    </location>
</feature>
<dbReference type="EMBL" id="JACARV010000172">
    <property type="protein sequence ID" value="NWC84332.1"/>
    <property type="molecule type" value="Genomic_DNA"/>
</dbReference>
<feature type="non-terminal residue" evidence="2">
    <location>
        <position position="1"/>
    </location>
</feature>
<evidence type="ECO:0000313" key="2">
    <source>
        <dbReference type="EMBL" id="NWC84332.1"/>
    </source>
</evidence>
<proteinExistence type="predicted"/>
<name>A0A7Y8D429_PSEPU</name>